<dbReference type="OrthoDB" id="241062at2157"/>
<evidence type="ECO:0000313" key="2">
    <source>
        <dbReference type="EMBL" id="MXR50410.1"/>
    </source>
</evidence>
<keyword evidence="1" id="KW-0812">Transmembrane</keyword>
<keyword evidence="1" id="KW-1133">Transmembrane helix</keyword>
<dbReference type="AlphaFoldDB" id="A0A6B0T6B2"/>
<keyword evidence="1" id="KW-0472">Membrane</keyword>
<proteinExistence type="predicted"/>
<keyword evidence="2" id="KW-0378">Hydrolase</keyword>
<comment type="caution">
    <text evidence="2">The sequence shown here is derived from an EMBL/GenBank/DDBJ whole genome shotgun (WGS) entry which is preliminary data.</text>
</comment>
<dbReference type="Proteomes" id="UP000466535">
    <property type="component" value="Unassembled WGS sequence"/>
</dbReference>
<reference evidence="2 3" key="1">
    <citation type="submission" date="2019-12" db="EMBL/GenBank/DDBJ databases">
        <title>Isolation and characterization of three novel carbon monoxide-oxidizing members of Halobacteria from salione crusts and soils.</title>
        <authorList>
            <person name="Myers M.R."/>
            <person name="King G.M."/>
        </authorList>
    </citation>
    <scope>NUCLEOTIDE SEQUENCE [LARGE SCALE GENOMIC DNA]</scope>
    <source>
        <strain evidence="2 3">WSH3</strain>
    </source>
</reference>
<organism evidence="2 3">
    <name type="scientific">Halovenus carboxidivorans</name>
    <dbReference type="NCBI Taxonomy" id="2692199"/>
    <lineage>
        <taxon>Archaea</taxon>
        <taxon>Methanobacteriati</taxon>
        <taxon>Methanobacteriota</taxon>
        <taxon>Stenosarchaea group</taxon>
        <taxon>Halobacteria</taxon>
        <taxon>Halobacteriales</taxon>
        <taxon>Haloarculaceae</taxon>
        <taxon>Halovenus</taxon>
    </lineage>
</organism>
<protein>
    <submittedName>
        <fullName evidence="2">Metal-dependent hydrolase</fullName>
    </submittedName>
</protein>
<keyword evidence="3" id="KW-1185">Reference proteome</keyword>
<gene>
    <name evidence="2" type="ORF">GRX03_02150</name>
</gene>
<sequence>MADGLSHVLLAFGLFTATGWVIGWLDRRWIAVGMVGSLLPDLSRLDLILDDSTISRVVGIPFDWGGVHTLGGVVLLGALGAVLFETRQEQRRGFGLLVAGGCSHLLVDAVKRWADGAGNVPLYPVSWWRPPTPGLYVSADRWVLGVAVAVAVTTVVVDRFYGRGSAS</sequence>
<dbReference type="GO" id="GO:0016787">
    <property type="term" value="F:hydrolase activity"/>
    <property type="evidence" value="ECO:0007669"/>
    <property type="project" value="UniProtKB-KW"/>
</dbReference>
<evidence type="ECO:0000256" key="1">
    <source>
        <dbReference type="SAM" id="Phobius"/>
    </source>
</evidence>
<name>A0A6B0T6B2_9EURY</name>
<dbReference type="InterPro" id="IPR007404">
    <property type="entry name" value="YdjM-like"/>
</dbReference>
<accession>A0A6B0T6B2</accession>
<dbReference type="EMBL" id="WUUT01000001">
    <property type="protein sequence ID" value="MXR50410.1"/>
    <property type="molecule type" value="Genomic_DNA"/>
</dbReference>
<dbReference type="RefSeq" id="WP_159762540.1">
    <property type="nucleotide sequence ID" value="NZ_WUUT01000001.1"/>
</dbReference>
<feature type="transmembrane region" description="Helical" evidence="1">
    <location>
        <begin position="7"/>
        <end position="25"/>
    </location>
</feature>
<evidence type="ECO:0000313" key="3">
    <source>
        <dbReference type="Proteomes" id="UP000466535"/>
    </source>
</evidence>
<feature type="transmembrane region" description="Helical" evidence="1">
    <location>
        <begin position="65"/>
        <end position="84"/>
    </location>
</feature>
<dbReference type="Pfam" id="PF04307">
    <property type="entry name" value="YdjM"/>
    <property type="match status" value="1"/>
</dbReference>